<dbReference type="Pfam" id="PF00805">
    <property type="entry name" value="Pentapeptide"/>
    <property type="match status" value="1"/>
</dbReference>
<dbReference type="SUPFAM" id="SSF141571">
    <property type="entry name" value="Pentapeptide repeat-like"/>
    <property type="match status" value="1"/>
</dbReference>
<name>A0AAU9QXU9_9VIBR</name>
<sequence length="611" mass="70634">MAEKEYLFIFEAEESDIITGDITDREAELSLAKVKTMEMFYLEEGEIVRKLDKKDFNMKETTLEELKEVLHYSQKDIRLGGIYVKSVDMGSLLKEREFDSLDLSFSVFEDCSFDGLNLSNTDFYGTTLDNCSLVDTELKGSNIEMAKIKKGEEHSYESQDLEAKKYIDNYTDFVTANNERAIPNIQSEAENATNHILDKLEQYKLNTQKIGDLQNIYAHELAHAMPDYDMKFMHNNEERKAFATQVEDLTDGQYRLGNFDFQDDYLINHDSKIIIVKPETIIQENSLFKQVREEFDFGYDSDKLVPSFKTDRGDINYLVREHNELGVTEHNGKSYRVFKENAYAHGDSPTAIMLELDTFNANFSVDSQSYDGSLKTNGFSEQVFDPETGSWVEEETLEQNVSAFITVEDSHNNLDVIVHVETYTNDGEGFEYRVSIDDEEHDCLKHMLSEKFGIDYDDPRIDDFVDVAIKEATPELVQRAKHDHFYARKDKILDKYGLEMGESYFDGDKLALSTEYKITEMNKSFNVINRENGDIDTIPDAHYKEFVYQTHSSFAPVEEDYVAVKETLGDLAAANFHHNRDEIEEFSLSRKKKLQNEIEEPKQKTKSKLKI</sequence>
<dbReference type="AlphaFoldDB" id="A0AAU9QXU9"/>
<evidence type="ECO:0000313" key="2">
    <source>
        <dbReference type="Proteomes" id="UP001295462"/>
    </source>
</evidence>
<dbReference type="EMBL" id="CAKMUD010000149">
    <property type="protein sequence ID" value="CAH1603977.1"/>
    <property type="molecule type" value="Genomic_DNA"/>
</dbReference>
<evidence type="ECO:0008006" key="3">
    <source>
        <dbReference type="Google" id="ProtNLM"/>
    </source>
</evidence>
<evidence type="ECO:0000313" key="1">
    <source>
        <dbReference type="EMBL" id="CAH1603977.1"/>
    </source>
</evidence>
<organism evidence="1 2">
    <name type="scientific">Vibrio jasicida</name>
    <dbReference type="NCBI Taxonomy" id="766224"/>
    <lineage>
        <taxon>Bacteria</taxon>
        <taxon>Pseudomonadati</taxon>
        <taxon>Pseudomonadota</taxon>
        <taxon>Gammaproteobacteria</taxon>
        <taxon>Vibrionales</taxon>
        <taxon>Vibrionaceae</taxon>
        <taxon>Vibrio</taxon>
    </lineage>
</organism>
<comment type="caution">
    <text evidence="1">The sequence shown here is derived from an EMBL/GenBank/DDBJ whole genome shotgun (WGS) entry which is preliminary data.</text>
</comment>
<protein>
    <recommendedName>
        <fullName evidence="3">Pentapeptide repeat-containing protein</fullName>
    </recommendedName>
</protein>
<dbReference type="RefSeq" id="WP_409588141.1">
    <property type="nucleotide sequence ID" value="NZ_CAKMTZ010000002.1"/>
</dbReference>
<gene>
    <name evidence="1" type="ORF">THF1A12_90081</name>
</gene>
<reference evidence="1" key="1">
    <citation type="submission" date="2022-01" db="EMBL/GenBank/DDBJ databases">
        <authorList>
            <person name="Lagorce A."/>
        </authorList>
    </citation>
    <scope>NUCLEOTIDE SEQUENCE</scope>
    <source>
        <strain evidence="1">Th15_F1_A12</strain>
    </source>
</reference>
<proteinExistence type="predicted"/>
<dbReference type="Gene3D" id="2.160.20.80">
    <property type="entry name" value="E3 ubiquitin-protein ligase SopA"/>
    <property type="match status" value="1"/>
</dbReference>
<dbReference type="Proteomes" id="UP001295462">
    <property type="component" value="Unassembled WGS sequence"/>
</dbReference>
<accession>A0AAU9QXU9</accession>
<dbReference type="InterPro" id="IPR001646">
    <property type="entry name" value="5peptide_repeat"/>
</dbReference>